<feature type="region of interest" description="Disordered" evidence="1">
    <location>
        <begin position="157"/>
        <end position="177"/>
    </location>
</feature>
<evidence type="ECO:0000313" key="3">
    <source>
        <dbReference type="Proteomes" id="UP001180845"/>
    </source>
</evidence>
<name>A0AAE3ZDJ4_9ACTN</name>
<dbReference type="GO" id="GO:0008237">
    <property type="term" value="F:metallopeptidase activity"/>
    <property type="evidence" value="ECO:0007669"/>
    <property type="project" value="UniProtKB-KW"/>
</dbReference>
<evidence type="ECO:0000313" key="2">
    <source>
        <dbReference type="EMBL" id="MDR7301094.1"/>
    </source>
</evidence>
<reference evidence="2" key="1">
    <citation type="submission" date="2023-07" db="EMBL/GenBank/DDBJ databases">
        <title>Sequencing the genomes of 1000 actinobacteria strains.</title>
        <authorList>
            <person name="Klenk H.-P."/>
        </authorList>
    </citation>
    <scope>NUCLEOTIDE SEQUENCE</scope>
    <source>
        <strain evidence="2">DSM 45977</strain>
    </source>
</reference>
<comment type="caution">
    <text evidence="2">The sequence shown here is derived from an EMBL/GenBank/DDBJ whole genome shotgun (WGS) entry which is preliminary data.</text>
</comment>
<dbReference type="AlphaFoldDB" id="A0AAE3ZDJ4"/>
<dbReference type="RefSeq" id="WP_310270950.1">
    <property type="nucleotide sequence ID" value="NZ_JAVDXW010000001.1"/>
</dbReference>
<keyword evidence="2" id="KW-0378">Hydrolase</keyword>
<protein>
    <submittedName>
        <fullName evidence="2">Metalloprotease</fullName>
    </submittedName>
</protein>
<gene>
    <name evidence="2" type="ORF">JOF55_001275</name>
</gene>
<dbReference type="SUPFAM" id="SSF55486">
    <property type="entry name" value="Metalloproteases ('zincins'), catalytic domain"/>
    <property type="match status" value="1"/>
</dbReference>
<keyword evidence="3" id="KW-1185">Reference proteome</keyword>
<evidence type="ECO:0000256" key="1">
    <source>
        <dbReference type="SAM" id="MobiDB-lite"/>
    </source>
</evidence>
<dbReference type="PROSITE" id="PS51257">
    <property type="entry name" value="PROKAR_LIPOPROTEIN"/>
    <property type="match status" value="1"/>
</dbReference>
<dbReference type="Pfam" id="PF04228">
    <property type="entry name" value="Zn_peptidase"/>
    <property type="match status" value="1"/>
</dbReference>
<dbReference type="EMBL" id="JAVDXW010000001">
    <property type="protein sequence ID" value="MDR7301094.1"/>
    <property type="molecule type" value="Genomic_DNA"/>
</dbReference>
<dbReference type="Proteomes" id="UP001180845">
    <property type="component" value="Unassembled WGS sequence"/>
</dbReference>
<sequence length="464" mass="48936">MRAPRVIPAMAAALLLAVIVAVFGCSSIAGTARPTENILVRPVDPSFVYGTDGSSIDRLAATVVTDVQAYWSRAFPQHFGSPWRDIDGGFFSVDTTDKDSDPPPCTAEVADLAGNAFYCTALDAIAWDRAALLPVLAEHYGRTAVVAVLAHEMGHAVQHRHSTPSGDTGSGAAGTSTSSPILTEAIADCYAGAYARWVVDGHSERLHIRKAQLDGAMRALTSFRDPVGTPRSDAGAHGTAFDRVSAFQDGYRGGPSSCAEMTRHNRFTSTAMTSAPERRNQPLEKILRSRAAAMRAYFAGLVDRRGGHWTDPVLHRASPANCTEGRRRAEDRRRPVVYCPQPPTVLVDRRELANTHGEIGDQASATALATGYARAALSGLGRPTSGAEAARQASCLAGAYTGSVLHEAARRPPLSASDLDEAVILLLSEEKVGRAASATSAPTGFDRVTAFRAGVRGGADACGA</sequence>
<organism evidence="2 3">
    <name type="scientific">Haloactinomyces albus</name>
    <dbReference type="NCBI Taxonomy" id="1352928"/>
    <lineage>
        <taxon>Bacteria</taxon>
        <taxon>Bacillati</taxon>
        <taxon>Actinomycetota</taxon>
        <taxon>Actinomycetes</taxon>
        <taxon>Actinopolysporales</taxon>
        <taxon>Actinopolysporaceae</taxon>
        <taxon>Haloactinomyces</taxon>
    </lineage>
</organism>
<keyword evidence="2" id="KW-0482">Metalloprotease</keyword>
<proteinExistence type="predicted"/>
<dbReference type="InterPro" id="IPR007343">
    <property type="entry name" value="Uncharacterised_pept_Zn_put"/>
</dbReference>
<accession>A0AAE3ZDJ4</accession>
<keyword evidence="2" id="KW-0645">Protease</keyword>